<dbReference type="CDD" id="cd08072">
    <property type="entry name" value="MPN_archaeal"/>
    <property type="match status" value="1"/>
</dbReference>
<comment type="caution">
    <text evidence="7">The sequence shown here is derived from an EMBL/GenBank/DDBJ whole genome shotgun (WGS) entry which is preliminary data.</text>
</comment>
<dbReference type="Proteomes" id="UP000730161">
    <property type="component" value="Unassembled WGS sequence"/>
</dbReference>
<organism evidence="7 8">
    <name type="scientific">Methanocalculus chunghsingensis</name>
    <dbReference type="NCBI Taxonomy" id="156457"/>
    <lineage>
        <taxon>Archaea</taxon>
        <taxon>Methanobacteriati</taxon>
        <taxon>Methanobacteriota</taxon>
        <taxon>Stenosarchaea group</taxon>
        <taxon>Methanomicrobia</taxon>
        <taxon>Methanomicrobiales</taxon>
        <taxon>Methanocalculaceae</taxon>
        <taxon>Methanocalculus</taxon>
    </lineage>
</organism>
<evidence type="ECO:0000256" key="2">
    <source>
        <dbReference type="ARBA" id="ARBA00022723"/>
    </source>
</evidence>
<dbReference type="GO" id="GO:0046872">
    <property type="term" value="F:metal ion binding"/>
    <property type="evidence" value="ECO:0007669"/>
    <property type="project" value="UniProtKB-KW"/>
</dbReference>
<sequence>MNIHAISRDTLSTLLEMAKSQHPLEFVALLIAEDGVLSDINLLPGTRLDERSASIFTDMIPLGMSFAGSAHSHPNGVIHPSDADISFFPRFGSCHLIIGYPYGPDDWQAFSRDGTPRGLEVLP</sequence>
<dbReference type="InterPro" id="IPR028090">
    <property type="entry name" value="JAB_dom_prok"/>
</dbReference>
<gene>
    <name evidence="7" type="ORF">RJ53_03225</name>
</gene>
<evidence type="ECO:0000313" key="7">
    <source>
        <dbReference type="EMBL" id="MBR1368565.1"/>
    </source>
</evidence>
<evidence type="ECO:0000256" key="5">
    <source>
        <dbReference type="ARBA" id="ARBA00023049"/>
    </source>
</evidence>
<keyword evidence="7" id="KW-0647">Proteasome</keyword>
<evidence type="ECO:0000256" key="1">
    <source>
        <dbReference type="ARBA" id="ARBA00022670"/>
    </source>
</evidence>
<dbReference type="Pfam" id="PF14464">
    <property type="entry name" value="Prok-JAB"/>
    <property type="match status" value="1"/>
</dbReference>
<dbReference type="OrthoDB" id="4612at2157"/>
<name>A0A8J7W8F5_9EURY</name>
<keyword evidence="8" id="KW-1185">Reference proteome</keyword>
<dbReference type="AlphaFoldDB" id="A0A8J7W8F5"/>
<dbReference type="GO" id="GO:0008237">
    <property type="term" value="F:metallopeptidase activity"/>
    <property type="evidence" value="ECO:0007669"/>
    <property type="project" value="UniProtKB-KW"/>
</dbReference>
<evidence type="ECO:0000256" key="3">
    <source>
        <dbReference type="ARBA" id="ARBA00022801"/>
    </source>
</evidence>
<keyword evidence="4" id="KW-0862">Zinc</keyword>
<evidence type="ECO:0000259" key="6">
    <source>
        <dbReference type="Pfam" id="PF14464"/>
    </source>
</evidence>
<dbReference type="SUPFAM" id="SSF102712">
    <property type="entry name" value="JAB1/MPN domain"/>
    <property type="match status" value="1"/>
</dbReference>
<keyword evidence="1" id="KW-0645">Protease</keyword>
<dbReference type="Gene3D" id="3.40.140.10">
    <property type="entry name" value="Cytidine Deaminase, domain 2"/>
    <property type="match status" value="1"/>
</dbReference>
<protein>
    <submittedName>
        <fullName evidence="7">Proteasome protein</fullName>
    </submittedName>
</protein>
<accession>A0A8J7W8F5</accession>
<keyword evidence="3" id="KW-0378">Hydrolase</keyword>
<keyword evidence="2" id="KW-0479">Metal-binding</keyword>
<feature type="domain" description="JAB" evidence="6">
    <location>
        <begin position="9"/>
        <end position="108"/>
    </location>
</feature>
<dbReference type="RefSeq" id="WP_211530198.1">
    <property type="nucleotide sequence ID" value="NZ_JWHL01000003.1"/>
</dbReference>
<proteinExistence type="predicted"/>
<reference evidence="7" key="1">
    <citation type="submission" date="2014-12" db="EMBL/GenBank/DDBJ databases">
        <authorList>
            <person name="Huang H.-H."/>
            <person name="Chen S.-C."/>
            <person name="Lai M.-C."/>
        </authorList>
    </citation>
    <scope>NUCLEOTIDE SEQUENCE</scope>
    <source>
        <strain evidence="7">K1F9705b</strain>
    </source>
</reference>
<dbReference type="EMBL" id="JWHL01000003">
    <property type="protein sequence ID" value="MBR1368565.1"/>
    <property type="molecule type" value="Genomic_DNA"/>
</dbReference>
<evidence type="ECO:0000256" key="4">
    <source>
        <dbReference type="ARBA" id="ARBA00022833"/>
    </source>
</evidence>
<keyword evidence="5" id="KW-0482">Metalloprotease</keyword>
<dbReference type="GO" id="GO:0006508">
    <property type="term" value="P:proteolysis"/>
    <property type="evidence" value="ECO:0007669"/>
    <property type="project" value="UniProtKB-KW"/>
</dbReference>
<dbReference type="GO" id="GO:0000502">
    <property type="term" value="C:proteasome complex"/>
    <property type="evidence" value="ECO:0007669"/>
    <property type="project" value="UniProtKB-KW"/>
</dbReference>
<evidence type="ECO:0000313" key="8">
    <source>
        <dbReference type="Proteomes" id="UP000730161"/>
    </source>
</evidence>